<dbReference type="Pfam" id="PF11041">
    <property type="entry name" value="Phage_Wedge1"/>
    <property type="match status" value="1"/>
</dbReference>
<name>A0ABR7HCV7_9FIRM</name>
<protein>
    <recommendedName>
        <fullName evidence="3">DUF2313 domain-containing protein</fullName>
    </recommendedName>
</protein>
<gene>
    <name evidence="1" type="ORF">H8S75_24025</name>
</gene>
<evidence type="ECO:0000313" key="1">
    <source>
        <dbReference type="EMBL" id="MBC5711010.1"/>
    </source>
</evidence>
<organism evidence="1 2">
    <name type="scientific">Hungatella hominis</name>
    <dbReference type="NCBI Taxonomy" id="2763050"/>
    <lineage>
        <taxon>Bacteria</taxon>
        <taxon>Bacillati</taxon>
        <taxon>Bacillota</taxon>
        <taxon>Clostridia</taxon>
        <taxon>Lachnospirales</taxon>
        <taxon>Lachnospiraceae</taxon>
        <taxon>Hungatella</taxon>
    </lineage>
</organism>
<evidence type="ECO:0008006" key="3">
    <source>
        <dbReference type="Google" id="ProtNLM"/>
    </source>
</evidence>
<dbReference type="InterPro" id="IPR021283">
    <property type="entry name" value="Phage_Wedge1"/>
</dbReference>
<evidence type="ECO:0000313" key="2">
    <source>
        <dbReference type="Proteomes" id="UP000634672"/>
    </source>
</evidence>
<sequence length="208" mass="23472">MKNVERLPDCYRKDQNGNNYKLLELNQATAEILLADIEAVRNTLDLNLATGKTLDLYGEMLEQRRGLLTDEQYRYMLLTRIGRNVVQGDYQSIMNALVLMFGSRQGDITLDDLELEEEDCPCVVKLTKFPISVLVNAGFSSRQAVQMIETLLPICITLDADNFEGTFEFAKLDQEYDETAGFADLKQTIGGYFGLLLGEDDKIPILPI</sequence>
<reference evidence="1 2" key="1">
    <citation type="submission" date="2020-08" db="EMBL/GenBank/DDBJ databases">
        <title>Genome public.</title>
        <authorList>
            <person name="Liu C."/>
            <person name="Sun Q."/>
        </authorList>
    </citation>
    <scope>NUCLEOTIDE SEQUENCE [LARGE SCALE GENOMIC DNA]</scope>
    <source>
        <strain evidence="1 2">NSJ-66</strain>
    </source>
</reference>
<dbReference type="Proteomes" id="UP000634672">
    <property type="component" value="Unassembled WGS sequence"/>
</dbReference>
<dbReference type="EMBL" id="JACOPB010000014">
    <property type="protein sequence ID" value="MBC5711010.1"/>
    <property type="molecule type" value="Genomic_DNA"/>
</dbReference>
<keyword evidence="2" id="KW-1185">Reference proteome</keyword>
<comment type="caution">
    <text evidence="1">The sequence shown here is derived from an EMBL/GenBank/DDBJ whole genome shotgun (WGS) entry which is preliminary data.</text>
</comment>
<proteinExistence type="predicted"/>
<accession>A0ABR7HCV7</accession>
<dbReference type="RefSeq" id="WP_187023705.1">
    <property type="nucleotide sequence ID" value="NZ_JACOPB010000014.1"/>
</dbReference>